<reference evidence="2" key="1">
    <citation type="journal article" date="2019" name="Environ. Microbiol.">
        <title>Fungal ecological strategies reflected in gene transcription - a case study of two litter decomposers.</title>
        <authorList>
            <person name="Barbi F."/>
            <person name="Kohler A."/>
            <person name="Barry K."/>
            <person name="Baskaran P."/>
            <person name="Daum C."/>
            <person name="Fauchery L."/>
            <person name="Ihrmark K."/>
            <person name="Kuo A."/>
            <person name="LaButti K."/>
            <person name="Lipzen A."/>
            <person name="Morin E."/>
            <person name="Grigoriev I.V."/>
            <person name="Henrissat B."/>
            <person name="Lindahl B."/>
            <person name="Martin F."/>
        </authorList>
    </citation>
    <scope>NUCLEOTIDE SEQUENCE</scope>
    <source>
        <strain evidence="2">JB14</strain>
    </source>
</reference>
<evidence type="ECO:0008006" key="4">
    <source>
        <dbReference type="Google" id="ProtNLM"/>
    </source>
</evidence>
<dbReference type="AlphaFoldDB" id="A0A6A4GU83"/>
<feature type="transmembrane region" description="Helical" evidence="1">
    <location>
        <begin position="177"/>
        <end position="198"/>
    </location>
</feature>
<dbReference type="Proteomes" id="UP000799118">
    <property type="component" value="Unassembled WGS sequence"/>
</dbReference>
<keyword evidence="1" id="KW-0472">Membrane</keyword>
<evidence type="ECO:0000313" key="2">
    <source>
        <dbReference type="EMBL" id="KAE9389369.1"/>
    </source>
</evidence>
<feature type="transmembrane region" description="Helical" evidence="1">
    <location>
        <begin position="20"/>
        <end position="43"/>
    </location>
</feature>
<sequence>MDSTSCSDNNSIQISEMVPILRNIIACAVWFGFSIPLLFLLFWTSTAERRRKGLFIANVMNICFGIILGLLNVILLLQSLVHPSASVDRPAQLAFLSLMSLIGELIDSVLIFRLVVVFPWYTTPRLLWMVIFTPLMALKAGRLANVITFIIFYQKKAQSATTSAELGTLSLSMPEPIAVWVLQIIDNSLCSFIFLWWLNRRKSISERIGGNDGRVSFAHKLRALFWIALSNYVFPAMFTIAMLFVYILQKSYQETFLLMLTNIYVEIFGVMFATVWVQTSQDEAAPNETLATLEFATNVIRSNTESTRTASSNHCEEEKGDSTVSFRRMEQLPVGCTGSQLGVIENKYIR</sequence>
<dbReference type="EMBL" id="ML769700">
    <property type="protein sequence ID" value="KAE9389369.1"/>
    <property type="molecule type" value="Genomic_DNA"/>
</dbReference>
<proteinExistence type="predicted"/>
<dbReference type="OrthoDB" id="2548432at2759"/>
<evidence type="ECO:0000256" key="1">
    <source>
        <dbReference type="SAM" id="Phobius"/>
    </source>
</evidence>
<name>A0A6A4GU83_9AGAR</name>
<keyword evidence="1" id="KW-0812">Transmembrane</keyword>
<accession>A0A6A4GU83</accession>
<feature type="transmembrane region" description="Helical" evidence="1">
    <location>
        <begin position="127"/>
        <end position="153"/>
    </location>
</feature>
<keyword evidence="3" id="KW-1185">Reference proteome</keyword>
<feature type="transmembrane region" description="Helical" evidence="1">
    <location>
        <begin position="93"/>
        <end position="115"/>
    </location>
</feature>
<protein>
    <recommendedName>
        <fullName evidence="4">G-protein coupled receptors family 1 profile domain-containing protein</fullName>
    </recommendedName>
</protein>
<feature type="transmembrane region" description="Helical" evidence="1">
    <location>
        <begin position="55"/>
        <end position="81"/>
    </location>
</feature>
<keyword evidence="1" id="KW-1133">Transmembrane helix</keyword>
<feature type="transmembrane region" description="Helical" evidence="1">
    <location>
        <begin position="255"/>
        <end position="277"/>
    </location>
</feature>
<feature type="transmembrane region" description="Helical" evidence="1">
    <location>
        <begin position="223"/>
        <end position="249"/>
    </location>
</feature>
<evidence type="ECO:0000313" key="3">
    <source>
        <dbReference type="Proteomes" id="UP000799118"/>
    </source>
</evidence>
<gene>
    <name evidence="2" type="ORF">BT96DRAFT_890120</name>
</gene>
<organism evidence="2 3">
    <name type="scientific">Gymnopus androsaceus JB14</name>
    <dbReference type="NCBI Taxonomy" id="1447944"/>
    <lineage>
        <taxon>Eukaryota</taxon>
        <taxon>Fungi</taxon>
        <taxon>Dikarya</taxon>
        <taxon>Basidiomycota</taxon>
        <taxon>Agaricomycotina</taxon>
        <taxon>Agaricomycetes</taxon>
        <taxon>Agaricomycetidae</taxon>
        <taxon>Agaricales</taxon>
        <taxon>Marasmiineae</taxon>
        <taxon>Omphalotaceae</taxon>
        <taxon>Gymnopus</taxon>
    </lineage>
</organism>